<dbReference type="OrthoDB" id="9778850at2"/>
<dbReference type="AlphaFoldDB" id="A0LKM8"/>
<evidence type="ECO:0000256" key="4">
    <source>
        <dbReference type="SAM" id="Phobius"/>
    </source>
</evidence>
<evidence type="ECO:0000256" key="2">
    <source>
        <dbReference type="ARBA" id="ARBA00022803"/>
    </source>
</evidence>
<dbReference type="Pfam" id="PF13181">
    <property type="entry name" value="TPR_8"/>
    <property type="match status" value="1"/>
</dbReference>
<gene>
    <name evidence="5" type="ordered locus">Sfum_2298</name>
</gene>
<feature type="transmembrane region" description="Helical" evidence="4">
    <location>
        <begin position="103"/>
        <end position="121"/>
    </location>
</feature>
<dbReference type="SUPFAM" id="SSF48452">
    <property type="entry name" value="TPR-like"/>
    <property type="match status" value="1"/>
</dbReference>
<dbReference type="InterPro" id="IPR011990">
    <property type="entry name" value="TPR-like_helical_dom_sf"/>
</dbReference>
<feature type="transmembrane region" description="Helical" evidence="4">
    <location>
        <begin position="172"/>
        <end position="188"/>
    </location>
</feature>
<dbReference type="PROSITE" id="PS50005">
    <property type="entry name" value="TPR"/>
    <property type="match status" value="1"/>
</dbReference>
<feature type="transmembrane region" description="Helical" evidence="4">
    <location>
        <begin position="294"/>
        <end position="312"/>
    </location>
</feature>
<protein>
    <submittedName>
        <fullName evidence="5">Tetratricopeptide TPR_2 repeat protein</fullName>
    </submittedName>
</protein>
<dbReference type="InterPro" id="IPR052346">
    <property type="entry name" value="O-mannosyl-transferase_TMTC"/>
</dbReference>
<organism evidence="5 6">
    <name type="scientific">Syntrophobacter fumaroxidans (strain DSM 10017 / MPOB)</name>
    <dbReference type="NCBI Taxonomy" id="335543"/>
    <lineage>
        <taxon>Bacteria</taxon>
        <taxon>Pseudomonadati</taxon>
        <taxon>Thermodesulfobacteriota</taxon>
        <taxon>Syntrophobacteria</taxon>
        <taxon>Syntrophobacterales</taxon>
        <taxon>Syntrophobacteraceae</taxon>
        <taxon>Syntrophobacter</taxon>
    </lineage>
</organism>
<feature type="transmembrane region" description="Helical" evidence="4">
    <location>
        <begin position="222"/>
        <end position="238"/>
    </location>
</feature>
<feature type="transmembrane region" description="Helical" evidence="4">
    <location>
        <begin position="420"/>
        <end position="439"/>
    </location>
</feature>
<dbReference type="RefSeq" id="WP_011699149.1">
    <property type="nucleotide sequence ID" value="NC_008554.1"/>
</dbReference>
<proteinExistence type="predicted"/>
<dbReference type="Gene3D" id="1.25.40.10">
    <property type="entry name" value="Tetratricopeptide repeat domain"/>
    <property type="match status" value="1"/>
</dbReference>
<dbReference type="eggNOG" id="COG0457">
    <property type="taxonomic scope" value="Bacteria"/>
</dbReference>
<feature type="transmembrane region" description="Helical" evidence="4">
    <location>
        <begin position="332"/>
        <end position="350"/>
    </location>
</feature>
<keyword evidence="4" id="KW-0812">Transmembrane</keyword>
<keyword evidence="4" id="KW-0472">Membrane</keyword>
<keyword evidence="1" id="KW-0677">Repeat</keyword>
<accession>A0LKM8</accession>
<feature type="repeat" description="TPR" evidence="3">
    <location>
        <begin position="465"/>
        <end position="498"/>
    </location>
</feature>
<evidence type="ECO:0000313" key="6">
    <source>
        <dbReference type="Proteomes" id="UP000001784"/>
    </source>
</evidence>
<dbReference type="KEGG" id="sfu:Sfum_2298"/>
<keyword evidence="2 3" id="KW-0802">TPR repeat</keyword>
<sequence>MIPQRSRFPASLWHEPALHLSVVALTAFLSYSNTFDASFHFDDVRNIVSNSIIRDFGNFIEPSRVADHPYYFDFKMRYVGFLTFALNHGLHGLKLAGFHAVNLLIHVVNGFLVYFLVLLTFRTPGMRSTVMGGERHDDAQTGPRRLIAFFAALFFVSHPIQTQAVTYVVQRFASLATSFYLAAVVSYAGSRLNAMHRRPVAACCLYGLALSSTVLAMKTKEISFTIPIIVALYEYLFFGKTSGSRAARLARLVPFILTFAVIPLGAVDFDGDASVLSQLGDRSRVLTGMSRHDYFLTQLTVIPVYIGLIFLPLDQNLDYDHPIHTVFLNSQVVYSTLLILFVLFVGAFLASRSRSGAGGWRLTAFGIFWFLVALLPESSIVPIVDVIYEHRVYLPSVGAFVAISSGVVLLAEKYRAGQPWAMRAVCLLLGVAVLLFSAMTHARNAVWKDEITLWEDVVSKSGNKDRARNTLGAVYLESGRLDRAEAELLKTLEINPRYWAAHVNLGSCYMRRAESARREGGSSERVLELVDRAIASYRHALTIDPGNEMIDSLIESAYRTRHVLTTNAER</sequence>
<dbReference type="InterPro" id="IPR019734">
    <property type="entry name" value="TPR_rpt"/>
</dbReference>
<keyword evidence="6" id="KW-1185">Reference proteome</keyword>
<reference evidence="5 6" key="1">
    <citation type="submission" date="2006-10" db="EMBL/GenBank/DDBJ databases">
        <title>Complete sequence of Syntrophobacter fumaroxidans MPOB.</title>
        <authorList>
            <consortium name="US DOE Joint Genome Institute"/>
            <person name="Copeland A."/>
            <person name="Lucas S."/>
            <person name="Lapidus A."/>
            <person name="Barry K."/>
            <person name="Detter J.C."/>
            <person name="Glavina del Rio T."/>
            <person name="Hammon N."/>
            <person name="Israni S."/>
            <person name="Pitluck S."/>
            <person name="Goltsman E.G."/>
            <person name="Martinez M."/>
            <person name="Schmutz J."/>
            <person name="Larimer F."/>
            <person name="Land M."/>
            <person name="Hauser L."/>
            <person name="Kyrpides N."/>
            <person name="Kim E."/>
            <person name="Boone D.R."/>
            <person name="Brockman F."/>
            <person name="Culley D."/>
            <person name="Ferry J."/>
            <person name="Gunsalus R."/>
            <person name="McInerney M.J."/>
            <person name="Morrison M."/>
            <person name="Plugge C."/>
            <person name="Rohlin L."/>
            <person name="Scholten J."/>
            <person name="Sieber J."/>
            <person name="Stams A.J.M."/>
            <person name="Worm P."/>
            <person name="Henstra A.M."/>
            <person name="Richardson P."/>
        </authorList>
    </citation>
    <scope>NUCLEOTIDE SEQUENCE [LARGE SCALE GENOMIC DNA]</scope>
    <source>
        <strain evidence="6">DSM 10017 / MPOB</strain>
    </source>
</reference>
<dbReference type="STRING" id="335543.Sfum_2298"/>
<dbReference type="InParanoid" id="A0LKM8"/>
<evidence type="ECO:0000256" key="1">
    <source>
        <dbReference type="ARBA" id="ARBA00022737"/>
    </source>
</evidence>
<dbReference type="EMBL" id="CP000478">
    <property type="protein sequence ID" value="ABK17980.1"/>
    <property type="molecule type" value="Genomic_DNA"/>
</dbReference>
<evidence type="ECO:0000256" key="3">
    <source>
        <dbReference type="PROSITE-ProRule" id="PRU00339"/>
    </source>
</evidence>
<feature type="transmembrane region" description="Helical" evidence="4">
    <location>
        <begin position="142"/>
        <end position="160"/>
    </location>
</feature>
<dbReference type="Proteomes" id="UP000001784">
    <property type="component" value="Chromosome"/>
</dbReference>
<keyword evidence="4" id="KW-1133">Transmembrane helix</keyword>
<dbReference type="PANTHER" id="PTHR44227">
    <property type="match status" value="1"/>
</dbReference>
<dbReference type="PANTHER" id="PTHR44227:SF3">
    <property type="entry name" value="PROTEIN O-MANNOSYL-TRANSFERASE TMTC4"/>
    <property type="match status" value="1"/>
</dbReference>
<dbReference type="HOGENOM" id="CLU_011615_5_1_7"/>
<name>A0LKM8_SYNFM</name>
<feature type="transmembrane region" description="Helical" evidence="4">
    <location>
        <begin position="200"/>
        <end position="216"/>
    </location>
</feature>
<feature type="transmembrane region" description="Helical" evidence="4">
    <location>
        <begin position="362"/>
        <end position="380"/>
    </location>
</feature>
<feature type="transmembrane region" description="Helical" evidence="4">
    <location>
        <begin position="392"/>
        <end position="411"/>
    </location>
</feature>
<evidence type="ECO:0000313" key="5">
    <source>
        <dbReference type="EMBL" id="ABK17980.1"/>
    </source>
</evidence>